<dbReference type="SUPFAM" id="SSF54373">
    <property type="entry name" value="FAD-linked reductases, C-terminal domain"/>
    <property type="match status" value="1"/>
</dbReference>
<keyword evidence="14" id="KW-1185">Reference proteome</keyword>
<evidence type="ECO:0000256" key="1">
    <source>
        <dbReference type="ARBA" id="ARBA00022490"/>
    </source>
</evidence>
<comment type="similarity">
    <text evidence="10">In the N-terminal section; belongs to the methyltransferase superfamily. tRNA (mnm(5)s(2)U34)-methyltransferase family.</text>
</comment>
<feature type="domain" description="FAD dependent oxidoreductase" evidence="11">
    <location>
        <begin position="274"/>
        <end position="640"/>
    </location>
</feature>
<evidence type="ECO:0000256" key="4">
    <source>
        <dbReference type="ARBA" id="ARBA00022679"/>
    </source>
</evidence>
<gene>
    <name evidence="10" type="primary">mnmC</name>
    <name evidence="13" type="ORF">SAMN02745130_03025</name>
</gene>
<keyword evidence="9 10" id="KW-0511">Multifunctional enzyme</keyword>
<dbReference type="GO" id="GO:0050660">
    <property type="term" value="F:flavin adenine dinucleotide binding"/>
    <property type="evidence" value="ECO:0007669"/>
    <property type="project" value="UniProtKB-UniRule"/>
</dbReference>
<feature type="region of interest" description="tRNA (mnm(5)s(2)U34)-methyltransferase" evidence="10">
    <location>
        <begin position="1"/>
        <end position="233"/>
    </location>
</feature>
<dbReference type="RefSeq" id="WP_078923477.1">
    <property type="nucleotide sequence ID" value="NZ_FUYB01000018.1"/>
</dbReference>
<keyword evidence="6 10" id="KW-0819">tRNA processing</keyword>
<dbReference type="GO" id="GO:0005737">
    <property type="term" value="C:cytoplasm"/>
    <property type="evidence" value="ECO:0007669"/>
    <property type="project" value="UniProtKB-SubCell"/>
</dbReference>
<dbReference type="InterPro" id="IPR008471">
    <property type="entry name" value="MnmC-like_methylTransf"/>
</dbReference>
<evidence type="ECO:0000313" key="13">
    <source>
        <dbReference type="EMBL" id="SKA89287.1"/>
    </source>
</evidence>
<dbReference type="PANTHER" id="PTHR13847">
    <property type="entry name" value="SARCOSINE DEHYDROGENASE-RELATED"/>
    <property type="match status" value="1"/>
</dbReference>
<evidence type="ECO:0000256" key="6">
    <source>
        <dbReference type="ARBA" id="ARBA00022694"/>
    </source>
</evidence>
<dbReference type="EMBL" id="FUYB01000018">
    <property type="protein sequence ID" value="SKA89287.1"/>
    <property type="molecule type" value="Genomic_DNA"/>
</dbReference>
<dbReference type="InterPro" id="IPR023032">
    <property type="entry name" value="tRNA_MAMT_biosynth_bifunc_MnmC"/>
</dbReference>
<dbReference type="AlphaFoldDB" id="A0A1T4XIG1"/>
<dbReference type="Gene3D" id="3.30.9.10">
    <property type="entry name" value="D-Amino Acid Oxidase, subunit A, domain 2"/>
    <property type="match status" value="1"/>
</dbReference>
<evidence type="ECO:0000256" key="9">
    <source>
        <dbReference type="ARBA" id="ARBA00023268"/>
    </source>
</evidence>
<name>A0A1T4XIG1_9GAMM</name>
<dbReference type="Gene3D" id="3.50.50.60">
    <property type="entry name" value="FAD/NAD(P)-binding domain"/>
    <property type="match status" value="1"/>
</dbReference>
<dbReference type="InterPro" id="IPR006076">
    <property type="entry name" value="FAD-dep_OxRdtase"/>
</dbReference>
<dbReference type="STRING" id="92487.SAMN02745130_03025"/>
<keyword evidence="2 10" id="KW-0489">Methyltransferase</keyword>
<dbReference type="InterPro" id="IPR047785">
    <property type="entry name" value="tRNA_MNMC2"/>
</dbReference>
<dbReference type="GO" id="GO:0002097">
    <property type="term" value="P:tRNA wobble base modification"/>
    <property type="evidence" value="ECO:0007669"/>
    <property type="project" value="UniProtKB-UniRule"/>
</dbReference>
<sequence>MLPEIHPAQIELDANGLPFAIEYGDRYFSRENGLAEARHVFLQGNQLPKAWQNKEQFVIAETGFGTGLNFLATWQAWANDPQRCQTLHYISIEKHPLPKSVLAKLLANWVELSEFSTALVEQYPPVLAGLHQLNFAKHHLKLSLWFADARTALNELVAQVDAWYLDGFAPAKNPDLWSPSIFQALADHSHPQTSLASFTVAGQVRRDLQAAGFICAKQMGFGQKREMLTAYFQPATGTRKPLELAWFSLPPVPSLASTHTKHQTGHQTDSKTATVIGAGIAGCQIAYALARRGWQVHLLERHPKLAQEASGNRAGVLSPKMTAEPDWGERFYRQSFLYALGQLNHFARDPANTELEWQASGVLQLNHNPSELKRWQALQKRALAAEFIQLVEADTAAVLAGLPLTMGGSYFPQGGYLYPRSWCQTLIKQPLIQLHTRTEALTLVQTQAHTWQILNQTGELIIESSLVIVANGKDAGQFSQTRFLPLLPVRGQTTQAEASAYTRQLSMSLGHEGYLTPAIHGQHIFGASFERGEVNHALKDSDNEVNYQQLKRTLPEFAAELGPKHSSHAAIRITTPDRYPIVGPLVDPELFRQAYAGIQHGAGYKTWPRAAYQTGLFISAGYGSRGLTTAALCSELLAALINSEPLPIDRSLYYKLHPARFLLKKLQQNRD</sequence>
<dbReference type="EC" id="2.1.1.61" evidence="10"/>
<dbReference type="OrthoDB" id="9786494at2"/>
<organism evidence="13 14">
    <name type="scientific">Thiothrix eikelboomii</name>
    <dbReference type="NCBI Taxonomy" id="92487"/>
    <lineage>
        <taxon>Bacteria</taxon>
        <taxon>Pseudomonadati</taxon>
        <taxon>Pseudomonadota</taxon>
        <taxon>Gammaproteobacteria</taxon>
        <taxon>Thiotrichales</taxon>
        <taxon>Thiotrichaceae</taxon>
        <taxon>Thiothrix</taxon>
    </lineage>
</organism>
<dbReference type="Pfam" id="PF05430">
    <property type="entry name" value="Methyltransf_30"/>
    <property type="match status" value="1"/>
</dbReference>
<dbReference type="NCBIfam" id="NF002481">
    <property type="entry name" value="PRK01747.1-2"/>
    <property type="match status" value="1"/>
</dbReference>
<feature type="region of interest" description="FAD-dependent cmnm(5)s(2)U34 oxidoreductase" evidence="10">
    <location>
        <begin position="276"/>
        <end position="671"/>
    </location>
</feature>
<evidence type="ECO:0000256" key="7">
    <source>
        <dbReference type="ARBA" id="ARBA00022827"/>
    </source>
</evidence>
<dbReference type="GO" id="GO:0016645">
    <property type="term" value="F:oxidoreductase activity, acting on the CH-NH group of donors"/>
    <property type="evidence" value="ECO:0007669"/>
    <property type="project" value="InterPro"/>
</dbReference>
<evidence type="ECO:0000256" key="3">
    <source>
        <dbReference type="ARBA" id="ARBA00022630"/>
    </source>
</evidence>
<keyword evidence="4 10" id="KW-0808">Transferase</keyword>
<dbReference type="InterPro" id="IPR017610">
    <property type="entry name" value="tRNA_S-uridine_synth_MnmC_C"/>
</dbReference>
<dbReference type="GO" id="GO:0032259">
    <property type="term" value="P:methylation"/>
    <property type="evidence" value="ECO:0007669"/>
    <property type="project" value="UniProtKB-KW"/>
</dbReference>
<dbReference type="NCBIfam" id="TIGR03197">
    <property type="entry name" value="MnmC_Cterm"/>
    <property type="match status" value="1"/>
</dbReference>
<reference evidence="13 14" key="1">
    <citation type="submission" date="2017-02" db="EMBL/GenBank/DDBJ databases">
        <authorList>
            <person name="Peterson S.W."/>
        </authorList>
    </citation>
    <scope>NUCLEOTIDE SEQUENCE [LARGE SCALE GENOMIC DNA]</scope>
    <source>
        <strain evidence="13 14">ATCC 49788</strain>
    </source>
</reference>
<comment type="similarity">
    <text evidence="10">In the C-terminal section; belongs to the DAO family.</text>
</comment>
<dbReference type="PANTHER" id="PTHR13847:SF283">
    <property type="entry name" value="TRNA 5-METHYLAMINOMETHYL-2-THIOURIDINE BIOSYNTHESIS BIFUNCTIONAL PROTEIN MNMC"/>
    <property type="match status" value="1"/>
</dbReference>
<dbReference type="Proteomes" id="UP000190460">
    <property type="component" value="Unassembled WGS sequence"/>
</dbReference>
<evidence type="ECO:0000256" key="8">
    <source>
        <dbReference type="ARBA" id="ARBA00023002"/>
    </source>
</evidence>
<dbReference type="HAMAP" id="MF_01102">
    <property type="entry name" value="MnmC"/>
    <property type="match status" value="1"/>
</dbReference>
<protein>
    <recommendedName>
        <fullName evidence="10">tRNA 5-methylaminomethyl-2-thiouridine biosynthesis bifunctional protein MnmC</fullName>
        <shortName evidence="10">tRNA mnm(5)s(2)U biosynthesis bifunctional protein</shortName>
    </recommendedName>
    <domain>
        <recommendedName>
            <fullName evidence="10">tRNA (mnm(5)s(2)U34)-methyltransferase</fullName>
            <ecNumber evidence="10">2.1.1.61</ecNumber>
        </recommendedName>
    </domain>
    <domain>
        <recommendedName>
            <fullName evidence="10">FAD-dependent cmnm(5)s(2)U34 oxidoreductase</fullName>
            <ecNumber evidence="10">1.5.-.-</ecNumber>
        </recommendedName>
    </domain>
</protein>
<keyword evidence="1 10" id="KW-0963">Cytoplasm</keyword>
<keyword evidence="7 10" id="KW-0274">FAD</keyword>
<evidence type="ECO:0000256" key="10">
    <source>
        <dbReference type="HAMAP-Rule" id="MF_01102"/>
    </source>
</evidence>
<dbReference type="Gene3D" id="3.40.50.150">
    <property type="entry name" value="Vaccinia Virus protein VP39"/>
    <property type="match status" value="1"/>
</dbReference>
<accession>A0A1T4XIG1</accession>
<feature type="domain" description="MnmC-like methyltransferase" evidence="12">
    <location>
        <begin position="111"/>
        <end position="231"/>
    </location>
</feature>
<evidence type="ECO:0000259" key="12">
    <source>
        <dbReference type="Pfam" id="PF05430"/>
    </source>
</evidence>
<evidence type="ECO:0000313" key="14">
    <source>
        <dbReference type="Proteomes" id="UP000190460"/>
    </source>
</evidence>
<comment type="subcellular location">
    <subcellularLocation>
        <location evidence="10">Cytoplasm</location>
    </subcellularLocation>
</comment>
<evidence type="ECO:0000256" key="2">
    <source>
        <dbReference type="ARBA" id="ARBA00022603"/>
    </source>
</evidence>
<evidence type="ECO:0000256" key="5">
    <source>
        <dbReference type="ARBA" id="ARBA00022691"/>
    </source>
</evidence>
<keyword evidence="3 10" id="KW-0285">Flavoprotein</keyword>
<dbReference type="SUPFAM" id="SSF51905">
    <property type="entry name" value="FAD/NAD(P)-binding domain"/>
    <property type="match status" value="1"/>
</dbReference>
<proteinExistence type="inferred from homology"/>
<dbReference type="InterPro" id="IPR036188">
    <property type="entry name" value="FAD/NAD-bd_sf"/>
</dbReference>
<dbReference type="InterPro" id="IPR029063">
    <property type="entry name" value="SAM-dependent_MTases_sf"/>
</dbReference>
<comment type="catalytic activity">
    <reaction evidence="10">
        <text>5-aminomethyl-2-thiouridine(34) in tRNA + S-adenosyl-L-methionine = 5-methylaminomethyl-2-thiouridine(34) in tRNA + S-adenosyl-L-homocysteine + H(+)</text>
        <dbReference type="Rhea" id="RHEA:19569"/>
        <dbReference type="Rhea" id="RHEA-COMP:10195"/>
        <dbReference type="Rhea" id="RHEA-COMP:10197"/>
        <dbReference type="ChEBI" id="CHEBI:15378"/>
        <dbReference type="ChEBI" id="CHEBI:57856"/>
        <dbReference type="ChEBI" id="CHEBI:59789"/>
        <dbReference type="ChEBI" id="CHEBI:74454"/>
        <dbReference type="ChEBI" id="CHEBI:74455"/>
        <dbReference type="EC" id="2.1.1.61"/>
    </reaction>
</comment>
<dbReference type="EC" id="1.5.-.-" evidence="10"/>
<dbReference type="GO" id="GO:0004808">
    <property type="term" value="F:tRNA (5-methylaminomethyl-2-thiouridylate)(34)-methyltransferase activity"/>
    <property type="evidence" value="ECO:0007669"/>
    <property type="project" value="UniProtKB-EC"/>
</dbReference>
<comment type="cofactor">
    <cofactor evidence="10">
        <name>FAD</name>
        <dbReference type="ChEBI" id="CHEBI:57692"/>
    </cofactor>
</comment>
<keyword evidence="5 10" id="KW-0949">S-adenosyl-L-methionine</keyword>
<keyword evidence="8 10" id="KW-0560">Oxidoreductase</keyword>
<comment type="function">
    <text evidence="10">Catalyzes the last two steps in the biosynthesis of 5-methylaminomethyl-2-thiouridine (mnm(5)s(2)U) at the wobble position (U34) in tRNA. Catalyzes the FAD-dependent demodification of cmnm(5)s(2)U34 to nm(5)s(2)U34, followed by the transfer of a methyl group from S-adenosyl-L-methionine to nm(5)s(2)U34, to form mnm(5)s(2)U34.</text>
</comment>
<evidence type="ECO:0000259" key="11">
    <source>
        <dbReference type="Pfam" id="PF01266"/>
    </source>
</evidence>
<dbReference type="NCBIfam" id="NF033855">
    <property type="entry name" value="tRNA_MNMC2"/>
    <property type="match status" value="1"/>
</dbReference>
<dbReference type="Pfam" id="PF01266">
    <property type="entry name" value="DAO"/>
    <property type="match status" value="1"/>
</dbReference>